<dbReference type="AlphaFoldDB" id="A0A557SX47"/>
<reference evidence="1 2" key="1">
    <citation type="journal article" date="2019" name="Front. Microbiol.">
        <title>Ammonia Oxidation by the Arctic Terrestrial Thaumarchaeote Candidatus Nitrosocosmicus arcticus Is Stimulated by Increasing Temperatures.</title>
        <authorList>
            <person name="Alves R.J.E."/>
            <person name="Kerou M."/>
            <person name="Zappe A."/>
            <person name="Bittner R."/>
            <person name="Abby S.S."/>
            <person name="Schmidt H.A."/>
            <person name="Pfeifer K."/>
            <person name="Schleper C."/>
        </authorList>
    </citation>
    <scope>NUCLEOTIDE SEQUENCE [LARGE SCALE GENOMIC DNA]</scope>
    <source>
        <strain evidence="1 2">Kfb</strain>
    </source>
</reference>
<proteinExistence type="predicted"/>
<name>A0A557SX47_9ARCH</name>
<sequence>MGLPTDPVSSKEIQISYEIVLFKHLDTNQFKASLKLDSCERIGLDSPLNHRLILPLNYKFIQYNYSDISP</sequence>
<organism evidence="1 2">
    <name type="scientific">Candidatus Nitrosocosmicus arcticus</name>
    <dbReference type="NCBI Taxonomy" id="2035267"/>
    <lineage>
        <taxon>Archaea</taxon>
        <taxon>Nitrososphaerota</taxon>
        <taxon>Nitrososphaeria</taxon>
        <taxon>Nitrososphaerales</taxon>
        <taxon>Nitrososphaeraceae</taxon>
        <taxon>Candidatus Nitrosocosmicus</taxon>
    </lineage>
</organism>
<comment type="caution">
    <text evidence="1">The sequence shown here is derived from an EMBL/GenBank/DDBJ whole genome shotgun (WGS) entry which is preliminary data.</text>
</comment>
<dbReference type="EMBL" id="VOAH01000004">
    <property type="protein sequence ID" value="TVP41161.1"/>
    <property type="molecule type" value="Genomic_DNA"/>
</dbReference>
<dbReference type="Proteomes" id="UP000315289">
    <property type="component" value="Unassembled WGS sequence"/>
</dbReference>
<gene>
    <name evidence="1" type="ORF">NARC_40124</name>
</gene>
<protein>
    <submittedName>
        <fullName evidence="1">Uncharacterized protein</fullName>
    </submittedName>
</protein>
<evidence type="ECO:0000313" key="1">
    <source>
        <dbReference type="EMBL" id="TVP41161.1"/>
    </source>
</evidence>
<accession>A0A557SX47</accession>
<evidence type="ECO:0000313" key="2">
    <source>
        <dbReference type="Proteomes" id="UP000315289"/>
    </source>
</evidence>
<keyword evidence="2" id="KW-1185">Reference proteome</keyword>